<evidence type="ECO:0000313" key="12">
    <source>
        <dbReference type="Proteomes" id="UP000053890"/>
    </source>
</evidence>
<evidence type="ECO:0000256" key="8">
    <source>
        <dbReference type="SAM" id="MobiDB-lite"/>
    </source>
</evidence>
<dbReference type="GO" id="GO:0046872">
    <property type="term" value="F:metal ion binding"/>
    <property type="evidence" value="ECO:0007669"/>
    <property type="project" value="UniProtKB-KW"/>
</dbReference>
<evidence type="ECO:0000256" key="9">
    <source>
        <dbReference type="SAM" id="SignalP"/>
    </source>
</evidence>
<keyword evidence="12" id="KW-1185">Reference proteome</keyword>
<name>A0A0P9EH85_RHOGW</name>
<evidence type="ECO:0000256" key="7">
    <source>
        <dbReference type="ARBA" id="ARBA00025795"/>
    </source>
</evidence>
<dbReference type="Pfam" id="PF01328">
    <property type="entry name" value="Peroxidase_2"/>
    <property type="match status" value="1"/>
</dbReference>
<evidence type="ECO:0000256" key="6">
    <source>
        <dbReference type="ARBA" id="ARBA00023004"/>
    </source>
</evidence>
<dbReference type="OrthoDB" id="407298at2759"/>
<feature type="domain" description="Heme haloperoxidase family profile" evidence="10">
    <location>
        <begin position="95"/>
        <end position="340"/>
    </location>
</feature>
<feature type="region of interest" description="Disordered" evidence="8">
    <location>
        <begin position="85"/>
        <end position="111"/>
    </location>
</feature>
<comment type="similarity">
    <text evidence="7">Belongs to the chloroperoxidase family.</text>
</comment>
<accession>A0A0P9EH85</accession>
<dbReference type="Proteomes" id="UP000053890">
    <property type="component" value="Unassembled WGS sequence"/>
</dbReference>
<dbReference type="PANTHER" id="PTHR33577:SF1">
    <property type="entry name" value="HEME HALOPEROXIDASE FAMILY PROFILE DOMAIN-CONTAINING PROTEIN"/>
    <property type="match status" value="1"/>
</dbReference>
<gene>
    <name evidence="11" type="ORF">RHOBADRAFT_46712</name>
</gene>
<dbReference type="Gene3D" id="1.10.489.10">
    <property type="entry name" value="Chloroperoxidase-like"/>
    <property type="match status" value="1"/>
</dbReference>
<feature type="compositionally biased region" description="Basic and acidic residues" evidence="8">
    <location>
        <begin position="87"/>
        <end position="100"/>
    </location>
</feature>
<dbReference type="GO" id="GO:0004601">
    <property type="term" value="F:peroxidase activity"/>
    <property type="evidence" value="ECO:0007669"/>
    <property type="project" value="UniProtKB-KW"/>
</dbReference>
<evidence type="ECO:0000313" key="11">
    <source>
        <dbReference type="EMBL" id="KPV72668.1"/>
    </source>
</evidence>
<evidence type="ECO:0000256" key="4">
    <source>
        <dbReference type="ARBA" id="ARBA00022723"/>
    </source>
</evidence>
<proteinExistence type="inferred from homology"/>
<feature type="chain" id="PRO_5006156617" description="Heme haloperoxidase family profile domain-containing protein" evidence="9">
    <location>
        <begin position="20"/>
        <end position="464"/>
    </location>
</feature>
<keyword evidence="5" id="KW-0560">Oxidoreductase</keyword>
<organism evidence="11 12">
    <name type="scientific">Rhodotorula graminis (strain WP1)</name>
    <dbReference type="NCBI Taxonomy" id="578459"/>
    <lineage>
        <taxon>Eukaryota</taxon>
        <taxon>Fungi</taxon>
        <taxon>Dikarya</taxon>
        <taxon>Basidiomycota</taxon>
        <taxon>Pucciniomycotina</taxon>
        <taxon>Microbotryomycetes</taxon>
        <taxon>Sporidiobolales</taxon>
        <taxon>Sporidiobolaceae</taxon>
        <taxon>Rhodotorula</taxon>
    </lineage>
</organism>
<keyword evidence="9" id="KW-0732">Signal</keyword>
<dbReference type="GeneID" id="28975287"/>
<evidence type="ECO:0000256" key="2">
    <source>
        <dbReference type="ARBA" id="ARBA00022559"/>
    </source>
</evidence>
<protein>
    <recommendedName>
        <fullName evidence="10">Heme haloperoxidase family profile domain-containing protein</fullName>
    </recommendedName>
</protein>
<dbReference type="PANTHER" id="PTHR33577">
    <property type="entry name" value="STERIGMATOCYSTIN BIOSYNTHESIS PEROXIDASE STCC-RELATED"/>
    <property type="match status" value="1"/>
</dbReference>
<evidence type="ECO:0000256" key="3">
    <source>
        <dbReference type="ARBA" id="ARBA00022617"/>
    </source>
</evidence>
<evidence type="ECO:0000256" key="1">
    <source>
        <dbReference type="ARBA" id="ARBA00001970"/>
    </source>
</evidence>
<keyword evidence="2" id="KW-0575">Peroxidase</keyword>
<keyword evidence="6" id="KW-0408">Iron</keyword>
<dbReference type="SUPFAM" id="SSF47571">
    <property type="entry name" value="Cloroperoxidase"/>
    <property type="match status" value="1"/>
</dbReference>
<dbReference type="EMBL" id="KQ474086">
    <property type="protein sequence ID" value="KPV72668.1"/>
    <property type="molecule type" value="Genomic_DNA"/>
</dbReference>
<dbReference type="AlphaFoldDB" id="A0A0P9EH85"/>
<comment type="cofactor">
    <cofactor evidence="1">
        <name>heme b</name>
        <dbReference type="ChEBI" id="CHEBI:60344"/>
    </cofactor>
</comment>
<keyword evidence="4" id="KW-0479">Metal-binding</keyword>
<dbReference type="PROSITE" id="PS51405">
    <property type="entry name" value="HEME_HALOPEROXIDASE"/>
    <property type="match status" value="1"/>
</dbReference>
<feature type="signal peptide" evidence="9">
    <location>
        <begin position="1"/>
        <end position="19"/>
    </location>
</feature>
<dbReference type="InterPro" id="IPR036851">
    <property type="entry name" value="Chloroperoxidase-like_sf"/>
</dbReference>
<evidence type="ECO:0000259" key="10">
    <source>
        <dbReference type="PROSITE" id="PS51405"/>
    </source>
</evidence>
<dbReference type="InterPro" id="IPR000028">
    <property type="entry name" value="Chloroperoxidase"/>
</dbReference>
<reference evidence="11 12" key="1">
    <citation type="journal article" date="2015" name="Front. Microbiol.">
        <title>Genome sequence of the plant growth promoting endophytic yeast Rhodotorula graminis WP1.</title>
        <authorList>
            <person name="Firrincieli A."/>
            <person name="Otillar R."/>
            <person name="Salamov A."/>
            <person name="Schmutz J."/>
            <person name="Khan Z."/>
            <person name="Redman R.S."/>
            <person name="Fleck N.D."/>
            <person name="Lindquist E."/>
            <person name="Grigoriev I.V."/>
            <person name="Doty S.L."/>
        </authorList>
    </citation>
    <scope>NUCLEOTIDE SEQUENCE [LARGE SCALE GENOMIC DNA]</scope>
    <source>
        <strain evidence="11 12">WP1</strain>
    </source>
</reference>
<keyword evidence="3" id="KW-0349">Heme</keyword>
<dbReference type="RefSeq" id="XP_018268717.1">
    <property type="nucleotide sequence ID" value="XM_018414839.1"/>
</dbReference>
<sequence>MKAAACAVLLLAQVLGSSAFPWMAAPGAEQATHDYLKERGLLLGKDGLLGQLGDTLTNNVGGIITGVEGALGDVVNGLSGALATGVKESDRRPDAAHPYKEPGPTDQRGPCPGLNTLANHGYLPRNGIVTAEQVTKATSEGFNMAADLSGVLNLIAVAFGGNLETTTFSIGGEDERTYSASGIGSKAAGRQFGLDAHSRCEGDASAFRRDYFLNDGDNHSQQPDRFRRWIEHAKNNNGEFNVQSANQLWAENAKESLANNDRLYFQAYTIVVVLGEYPFLSNFFSNGTYGAGGVSNLESMAPLLGFKVNDDGSICSQPERFPDNWYRRSTPYGVLNGLVPGLVGTYAQYPLLPNPLSAVLEGGEVNQIGCALYQGITSGIPASLLLSTTDAVSSALTNLQNKLIPGLPNLFGCDISQNDLQQNSTQTYDDSMQERSTGGGQVCTRAAVELGSPPSVESCTLETS</sequence>
<evidence type="ECO:0000256" key="5">
    <source>
        <dbReference type="ARBA" id="ARBA00023002"/>
    </source>
</evidence>